<keyword evidence="7" id="KW-0325">Glycoprotein</keyword>
<feature type="domain" description="Trypanosome variant surface glycoprotein B-type N-terminal" evidence="11">
    <location>
        <begin position="14"/>
        <end position="412"/>
    </location>
</feature>
<dbReference type="AlphaFoldDB" id="A0A1J0RA07"/>
<keyword evidence="5 10" id="KW-0732">Signal</keyword>
<protein>
    <submittedName>
        <fullName evidence="12">Variant surface glycoprotein 1125.4144</fullName>
    </submittedName>
</protein>
<dbReference type="GO" id="GO:0098552">
    <property type="term" value="C:side of membrane"/>
    <property type="evidence" value="ECO:0007669"/>
    <property type="project" value="UniProtKB-KW"/>
</dbReference>
<proteinExistence type="predicted"/>
<name>A0A1J0RA07_9TRYP</name>
<dbReference type="Pfam" id="PF13206">
    <property type="entry name" value="VSG_B"/>
    <property type="match status" value="1"/>
</dbReference>
<reference evidence="12" key="1">
    <citation type="submission" date="2016-08" db="EMBL/GenBank/DDBJ databases">
        <title>VSG repertoire of Trypanosoma brucei EATRO 1125.</title>
        <authorList>
            <person name="Cross G.A."/>
        </authorList>
    </citation>
    <scope>NUCLEOTIDE SEQUENCE</scope>
    <source>
        <strain evidence="12">EATRO 1125</strain>
    </source>
</reference>
<evidence type="ECO:0000256" key="8">
    <source>
        <dbReference type="ARBA" id="ARBA00023288"/>
    </source>
</evidence>
<feature type="signal peptide" evidence="10">
    <location>
        <begin position="1"/>
        <end position="18"/>
    </location>
</feature>
<organism evidence="12">
    <name type="scientific">Trypanosoma brucei</name>
    <dbReference type="NCBI Taxonomy" id="5691"/>
    <lineage>
        <taxon>Eukaryota</taxon>
        <taxon>Discoba</taxon>
        <taxon>Euglenozoa</taxon>
        <taxon>Kinetoplastea</taxon>
        <taxon>Metakinetoplastina</taxon>
        <taxon>Trypanosomatida</taxon>
        <taxon>Trypanosomatidae</taxon>
        <taxon>Trypanosoma</taxon>
    </lineage>
</organism>
<feature type="chain" id="PRO_5013108418" evidence="10">
    <location>
        <begin position="19"/>
        <end position="507"/>
    </location>
</feature>
<feature type="region of interest" description="Disordered" evidence="9">
    <location>
        <begin position="472"/>
        <end position="507"/>
    </location>
</feature>
<evidence type="ECO:0000256" key="2">
    <source>
        <dbReference type="ARBA" id="ARBA00004609"/>
    </source>
</evidence>
<evidence type="ECO:0000259" key="11">
    <source>
        <dbReference type="Pfam" id="PF13206"/>
    </source>
</evidence>
<evidence type="ECO:0000256" key="6">
    <source>
        <dbReference type="ARBA" id="ARBA00023136"/>
    </source>
</evidence>
<keyword evidence="4" id="KW-0336">GPI-anchor</keyword>
<evidence type="ECO:0000256" key="7">
    <source>
        <dbReference type="ARBA" id="ARBA00023180"/>
    </source>
</evidence>
<dbReference type="VEuPathDB" id="TriTrypDB:Tb427_000092300"/>
<evidence type="ECO:0000256" key="1">
    <source>
        <dbReference type="ARBA" id="ARBA00002523"/>
    </source>
</evidence>
<sequence length="507" mass="54525">MFLDLALILTFAPEFSSSAGENAKEFKGMCRLYQLFSATVPKRKIGAGGRSDPLSLQQAVKATMTELNQLNLTVISKAVEDLLSGKAPDGGWAKLKDNTVAKTHFGADADFEHIHTTYKSLMYNENKQFRDELKIPLTELKRKKLRPLLQKLFSAAKSYEAAINSQNQIYNSKRAALHKALRAALYGSKYKALLAEADRPPETEPQVTTENFPWGAKDRDQGCKDADGKDGMAGGALATDMVCLCTIKSGGAAKNDLCTTSNHATLKKIQSSGKKSNALANFKALAAKCAATKNSDNERPEPGNLLAAASSLFNHLSANSKTNTVAATQAALTGQNRYFLGVHVFNVANAPGCDTGHNDPLTQDSKGVCIDYKKVLTGAEVFTWYNEMLDAVRESRSADEAFAQAARMLERLHGIKTKMEAALLAVDLVAIPAVLAGPPGTSEQPSVEEQNKCKNVTNKTAEGCASVNCDYDDKEKKCKPKPGTENAAAETGPEGAAAESAEDKVHR</sequence>
<keyword evidence="8" id="KW-0449">Lipoprotein</keyword>
<evidence type="ECO:0000256" key="3">
    <source>
        <dbReference type="ARBA" id="ARBA00022475"/>
    </source>
</evidence>
<keyword evidence="3" id="KW-1003">Cell membrane</keyword>
<comment type="subcellular location">
    <subcellularLocation>
        <location evidence="2">Cell membrane</location>
        <topology evidence="2">Lipid-anchor</topology>
        <topology evidence="2">GPI-anchor</topology>
    </subcellularLocation>
</comment>
<dbReference type="VEuPathDB" id="TriTrypDB:Tb11.v5.1024"/>
<evidence type="ECO:0000256" key="4">
    <source>
        <dbReference type="ARBA" id="ARBA00022622"/>
    </source>
</evidence>
<evidence type="ECO:0000256" key="9">
    <source>
        <dbReference type="SAM" id="MobiDB-lite"/>
    </source>
</evidence>
<feature type="region of interest" description="Disordered" evidence="9">
    <location>
        <begin position="199"/>
        <end position="223"/>
    </location>
</feature>
<keyword evidence="6" id="KW-0472">Membrane</keyword>
<dbReference type="VEuPathDB" id="TriTrypDB:Tb1125.Tb11.v5.0313"/>
<evidence type="ECO:0000256" key="5">
    <source>
        <dbReference type="ARBA" id="ARBA00022729"/>
    </source>
</evidence>
<evidence type="ECO:0000256" key="10">
    <source>
        <dbReference type="SAM" id="SignalP"/>
    </source>
</evidence>
<dbReference type="EMBL" id="KX700719">
    <property type="protein sequence ID" value="APD74675.1"/>
    <property type="molecule type" value="Genomic_DNA"/>
</dbReference>
<dbReference type="GO" id="GO:0005886">
    <property type="term" value="C:plasma membrane"/>
    <property type="evidence" value="ECO:0007669"/>
    <property type="project" value="UniProtKB-SubCell"/>
</dbReference>
<feature type="compositionally biased region" description="Low complexity" evidence="9">
    <location>
        <begin position="483"/>
        <end position="499"/>
    </location>
</feature>
<evidence type="ECO:0000313" key="12">
    <source>
        <dbReference type="EMBL" id="APD74675.1"/>
    </source>
</evidence>
<comment type="function">
    <text evidence="1">VSG forms a coat on the surface of the parasite. The trypanosome evades the immune response of the host by expressing a series of antigenically distinct VSGs from an estimated 1000 VSG genes.</text>
</comment>
<accession>A0A1J0RA07</accession>
<dbReference type="InterPro" id="IPR025932">
    <property type="entry name" value="Trypano_VSG_B_N_dom"/>
</dbReference>